<dbReference type="AlphaFoldDB" id="X8BEX5"/>
<name>X8BEX5_MYCXE</name>
<gene>
    <name evidence="2" type="ORF">I553_6542</name>
</gene>
<reference evidence="2" key="1">
    <citation type="submission" date="2014-01" db="EMBL/GenBank/DDBJ databases">
        <authorList>
            <person name="Brown-Elliot B."/>
            <person name="Wallace R."/>
            <person name="Lenaerts A."/>
            <person name="Ordway D."/>
            <person name="DeGroote M.A."/>
            <person name="Parker T."/>
            <person name="Sizemore C."/>
            <person name="Tallon L.J."/>
            <person name="Sadzewicz L.K."/>
            <person name="Sengamalay N."/>
            <person name="Fraser C.M."/>
            <person name="Hine E."/>
            <person name="Shefchek K.A."/>
            <person name="Das S.P."/>
            <person name="Tettelin H."/>
        </authorList>
    </citation>
    <scope>NUCLEOTIDE SEQUENCE [LARGE SCALE GENOMIC DNA]</scope>
    <source>
        <strain evidence="2">4042</strain>
    </source>
</reference>
<proteinExistence type="predicted"/>
<organism evidence="2">
    <name type="scientific">Mycobacterium xenopi 4042</name>
    <dbReference type="NCBI Taxonomy" id="1299334"/>
    <lineage>
        <taxon>Bacteria</taxon>
        <taxon>Bacillati</taxon>
        <taxon>Actinomycetota</taxon>
        <taxon>Actinomycetes</taxon>
        <taxon>Mycobacteriales</taxon>
        <taxon>Mycobacteriaceae</taxon>
        <taxon>Mycobacterium</taxon>
    </lineage>
</organism>
<accession>X8BEX5</accession>
<dbReference type="PATRIC" id="fig|1299334.3.peg.4693"/>
<evidence type="ECO:0000256" key="1">
    <source>
        <dbReference type="SAM" id="MobiDB-lite"/>
    </source>
</evidence>
<evidence type="ECO:0000313" key="2">
    <source>
        <dbReference type="EMBL" id="EUA42682.1"/>
    </source>
</evidence>
<comment type="caution">
    <text evidence="2">The sequence shown here is derived from an EMBL/GenBank/DDBJ whole genome shotgun (WGS) entry which is preliminary data.</text>
</comment>
<feature type="region of interest" description="Disordered" evidence="1">
    <location>
        <begin position="1"/>
        <end position="77"/>
    </location>
</feature>
<protein>
    <submittedName>
        <fullName evidence="2">Uncharacterized protein</fullName>
    </submittedName>
</protein>
<dbReference type="EMBL" id="JAOB01000042">
    <property type="protein sequence ID" value="EUA42682.1"/>
    <property type="molecule type" value="Genomic_DNA"/>
</dbReference>
<sequence length="106" mass="11139">MTSRVRTCAALSWLPPLSPHQHRATDHRASHQQGGGQPTGSHPHRRHVAGGGGGADSAVRTTSPAASPAVGHIPGQRRYRVDDAIADLVVHARAGALAVRIKRLIT</sequence>